<keyword evidence="6" id="KW-0206">Cytoskeleton</keyword>
<evidence type="ECO:0000256" key="3">
    <source>
        <dbReference type="ARBA" id="ARBA00022490"/>
    </source>
</evidence>
<reference evidence="10" key="1">
    <citation type="journal article" date="2020" name="Cell">
        <title>Large-Scale Comparative Analyses of Tick Genomes Elucidate Their Genetic Diversity and Vector Capacities.</title>
        <authorList>
            <consortium name="Tick Genome and Microbiome Consortium (TIGMIC)"/>
            <person name="Jia N."/>
            <person name="Wang J."/>
            <person name="Shi W."/>
            <person name="Du L."/>
            <person name="Sun Y."/>
            <person name="Zhan W."/>
            <person name="Jiang J.F."/>
            <person name="Wang Q."/>
            <person name="Zhang B."/>
            <person name="Ji P."/>
            <person name="Bell-Sakyi L."/>
            <person name="Cui X.M."/>
            <person name="Yuan T.T."/>
            <person name="Jiang B.G."/>
            <person name="Yang W.F."/>
            <person name="Lam T.T."/>
            <person name="Chang Q.C."/>
            <person name="Ding S.J."/>
            <person name="Wang X.J."/>
            <person name="Zhu J.G."/>
            <person name="Ruan X.D."/>
            <person name="Zhao L."/>
            <person name="Wei J.T."/>
            <person name="Ye R.Z."/>
            <person name="Que T.C."/>
            <person name="Du C.H."/>
            <person name="Zhou Y.H."/>
            <person name="Cheng J.X."/>
            <person name="Dai P.F."/>
            <person name="Guo W.B."/>
            <person name="Han X.H."/>
            <person name="Huang E.J."/>
            <person name="Li L.F."/>
            <person name="Wei W."/>
            <person name="Gao Y.C."/>
            <person name="Liu J.Z."/>
            <person name="Shao H.Z."/>
            <person name="Wang X."/>
            <person name="Wang C.C."/>
            <person name="Yang T.C."/>
            <person name="Huo Q.B."/>
            <person name="Li W."/>
            <person name="Chen H.Y."/>
            <person name="Chen S.E."/>
            <person name="Zhou L.G."/>
            <person name="Ni X.B."/>
            <person name="Tian J.H."/>
            <person name="Sheng Y."/>
            <person name="Liu T."/>
            <person name="Pan Y.S."/>
            <person name="Xia L.Y."/>
            <person name="Li J."/>
            <person name="Zhao F."/>
            <person name="Cao W.C."/>
        </authorList>
    </citation>
    <scope>NUCLEOTIDE SEQUENCE</scope>
    <source>
        <strain evidence="10">Rsan-2018</strain>
    </source>
</reference>
<dbReference type="InterPro" id="IPR049039">
    <property type="entry name" value="RMD1-3_a_helical_rpt"/>
</dbReference>
<dbReference type="PANTHER" id="PTHR16056">
    <property type="entry name" value="REGULATOR OF MICROTUBULE DYNAMICS PROTEIN"/>
    <property type="match status" value="1"/>
</dbReference>
<keyword evidence="3" id="KW-0963">Cytoplasm</keyword>
<keyword evidence="9" id="KW-0472">Membrane</keyword>
<dbReference type="GO" id="GO:0005876">
    <property type="term" value="C:spindle microtubule"/>
    <property type="evidence" value="ECO:0007669"/>
    <property type="project" value="TreeGrafter"/>
</dbReference>
<keyword evidence="9" id="KW-1133">Transmembrane helix</keyword>
<dbReference type="VEuPathDB" id="VectorBase:RSAN_052139"/>
<feature type="transmembrane region" description="Helical" evidence="9">
    <location>
        <begin position="12"/>
        <end position="30"/>
    </location>
</feature>
<dbReference type="PANTHER" id="PTHR16056:SF16">
    <property type="entry name" value="REGULATOR OF MICROTUBULE DYNAMICS PROTEIN 1"/>
    <property type="match status" value="1"/>
</dbReference>
<dbReference type="GO" id="GO:0005739">
    <property type="term" value="C:mitochondrion"/>
    <property type="evidence" value="ECO:0007669"/>
    <property type="project" value="TreeGrafter"/>
</dbReference>
<evidence type="ECO:0000256" key="7">
    <source>
        <dbReference type="ARBA" id="ARBA00039966"/>
    </source>
</evidence>
<dbReference type="Gene3D" id="1.25.40.10">
    <property type="entry name" value="Tetratricopeptide repeat domain"/>
    <property type="match status" value="1"/>
</dbReference>
<evidence type="ECO:0000256" key="4">
    <source>
        <dbReference type="ARBA" id="ARBA00022737"/>
    </source>
</evidence>
<dbReference type="Pfam" id="PF21033">
    <property type="entry name" value="RMD1-3"/>
    <property type="match status" value="1"/>
</dbReference>
<comment type="caution">
    <text evidence="10">The sequence shown here is derived from an EMBL/GenBank/DDBJ whole genome shotgun (WGS) entry which is preliminary data.</text>
</comment>
<dbReference type="Proteomes" id="UP000821837">
    <property type="component" value="Chromosome 11"/>
</dbReference>
<sequence>MDGLLRDRLTMLAALGTGVVVGISGIYLYYRLNRTVSRELSSLACSIADLRREIEQLRTEERGETPVKSDSVPLQHSLREDDEDDEYYDFTDVEDASWTGLREAGDSAWLDSLDAELDRPGDKQALLNSMLARESQYSRSCAYFWRLAKASHLCGLQMKPGRAKEELARQAILGAATRKLKESSVKTRQELLGMETLPVLVCAQFTTRRTRCLQEHVDTAVRLKPQDPTLHHMLGRWSLEVATLSWLERKLAGALYSRPPDSTAQEARAHLLAADKLRPDWKENLLYIAKTYICEGHYGPAMAWIDRAAALPVVDPGDDTVQKEVENLQQQYQRYRP</sequence>
<evidence type="ECO:0000256" key="8">
    <source>
        <dbReference type="ARBA" id="ARBA00041958"/>
    </source>
</evidence>
<evidence type="ECO:0000256" key="2">
    <source>
        <dbReference type="ARBA" id="ARBA00011375"/>
    </source>
</evidence>
<reference evidence="10" key="2">
    <citation type="submission" date="2021-09" db="EMBL/GenBank/DDBJ databases">
        <authorList>
            <person name="Jia N."/>
            <person name="Wang J."/>
            <person name="Shi W."/>
            <person name="Du L."/>
            <person name="Sun Y."/>
            <person name="Zhan W."/>
            <person name="Jiang J."/>
            <person name="Wang Q."/>
            <person name="Zhang B."/>
            <person name="Ji P."/>
            <person name="Sakyi L.B."/>
            <person name="Cui X."/>
            <person name="Yuan T."/>
            <person name="Jiang B."/>
            <person name="Yang W."/>
            <person name="Lam T.T.-Y."/>
            <person name="Chang Q."/>
            <person name="Ding S."/>
            <person name="Wang X."/>
            <person name="Zhu J."/>
            <person name="Ruan X."/>
            <person name="Zhao L."/>
            <person name="Wei J."/>
            <person name="Que T."/>
            <person name="Du C."/>
            <person name="Cheng J."/>
            <person name="Dai P."/>
            <person name="Han X."/>
            <person name="Huang E."/>
            <person name="Gao Y."/>
            <person name="Liu J."/>
            <person name="Shao H."/>
            <person name="Ye R."/>
            <person name="Li L."/>
            <person name="Wei W."/>
            <person name="Wang X."/>
            <person name="Wang C."/>
            <person name="Huo Q."/>
            <person name="Li W."/>
            <person name="Guo W."/>
            <person name="Chen H."/>
            <person name="Chen S."/>
            <person name="Zhou L."/>
            <person name="Zhou L."/>
            <person name="Ni X."/>
            <person name="Tian J."/>
            <person name="Zhou Y."/>
            <person name="Sheng Y."/>
            <person name="Liu T."/>
            <person name="Pan Y."/>
            <person name="Xia L."/>
            <person name="Li J."/>
            <person name="Zhao F."/>
            <person name="Cao W."/>
        </authorList>
    </citation>
    <scope>NUCLEOTIDE SEQUENCE</scope>
    <source>
        <strain evidence="10">Rsan-2018</strain>
        <tissue evidence="10">Larvae</tissue>
    </source>
</reference>
<proteinExistence type="predicted"/>
<evidence type="ECO:0000313" key="11">
    <source>
        <dbReference type="Proteomes" id="UP000821837"/>
    </source>
</evidence>
<keyword evidence="9" id="KW-0812">Transmembrane</keyword>
<evidence type="ECO:0000256" key="9">
    <source>
        <dbReference type="SAM" id="Phobius"/>
    </source>
</evidence>
<evidence type="ECO:0000256" key="1">
    <source>
        <dbReference type="ARBA" id="ARBA00004245"/>
    </source>
</evidence>
<keyword evidence="11" id="KW-1185">Reference proteome</keyword>
<evidence type="ECO:0000256" key="5">
    <source>
        <dbReference type="ARBA" id="ARBA00022803"/>
    </source>
</evidence>
<gene>
    <name evidence="10" type="ORF">HPB52_016897</name>
</gene>
<evidence type="ECO:0000313" key="10">
    <source>
        <dbReference type="EMBL" id="KAH7972775.1"/>
    </source>
</evidence>
<accession>A0A9D4QA64</accession>
<dbReference type="GO" id="GO:0008017">
    <property type="term" value="F:microtubule binding"/>
    <property type="evidence" value="ECO:0007669"/>
    <property type="project" value="TreeGrafter"/>
</dbReference>
<name>A0A9D4QA64_RHISA</name>
<protein>
    <recommendedName>
        <fullName evidence="7">Regulator of microtubule dynamics protein 1</fullName>
    </recommendedName>
    <alternativeName>
        <fullName evidence="8">Protein FAM82B</fullName>
    </alternativeName>
</protein>
<evidence type="ECO:0000256" key="6">
    <source>
        <dbReference type="ARBA" id="ARBA00023212"/>
    </source>
</evidence>
<organism evidence="10 11">
    <name type="scientific">Rhipicephalus sanguineus</name>
    <name type="common">Brown dog tick</name>
    <name type="synonym">Ixodes sanguineus</name>
    <dbReference type="NCBI Taxonomy" id="34632"/>
    <lineage>
        <taxon>Eukaryota</taxon>
        <taxon>Metazoa</taxon>
        <taxon>Ecdysozoa</taxon>
        <taxon>Arthropoda</taxon>
        <taxon>Chelicerata</taxon>
        <taxon>Arachnida</taxon>
        <taxon>Acari</taxon>
        <taxon>Parasitiformes</taxon>
        <taxon>Ixodida</taxon>
        <taxon>Ixodoidea</taxon>
        <taxon>Ixodidae</taxon>
        <taxon>Rhipicephalinae</taxon>
        <taxon>Rhipicephalus</taxon>
        <taxon>Rhipicephalus</taxon>
    </lineage>
</organism>
<dbReference type="EMBL" id="JABSTV010001247">
    <property type="protein sequence ID" value="KAH7972775.1"/>
    <property type="molecule type" value="Genomic_DNA"/>
</dbReference>
<comment type="subunit">
    <text evidence="2">Interacts with microtubules.</text>
</comment>
<keyword evidence="4" id="KW-0677">Repeat</keyword>
<dbReference type="GO" id="GO:0097431">
    <property type="term" value="C:mitotic spindle pole"/>
    <property type="evidence" value="ECO:0007669"/>
    <property type="project" value="TreeGrafter"/>
</dbReference>
<dbReference type="AlphaFoldDB" id="A0A9D4QA64"/>
<comment type="subcellular location">
    <subcellularLocation>
        <location evidence="1">Cytoplasm</location>
        <location evidence="1">Cytoskeleton</location>
    </subcellularLocation>
</comment>
<keyword evidence="5" id="KW-0802">TPR repeat</keyword>
<dbReference type="InterPro" id="IPR011990">
    <property type="entry name" value="TPR-like_helical_dom_sf"/>
</dbReference>